<dbReference type="Pfam" id="PF13720">
    <property type="entry name" value="Acetyltransf_11"/>
    <property type="match status" value="1"/>
</dbReference>
<keyword evidence="5 8" id="KW-0677">Repeat</keyword>
<gene>
    <name evidence="8 10" type="primary">lpxA</name>
    <name evidence="10" type="ORF">KZJ38_18455</name>
</gene>
<dbReference type="NCBIfam" id="TIGR01852">
    <property type="entry name" value="lipid_A_lpxA"/>
    <property type="match status" value="1"/>
</dbReference>
<dbReference type="GO" id="GO:0008780">
    <property type="term" value="F:acyl-[acyl-carrier-protein]-UDP-N-acetylglucosamine O-acyltransferase activity"/>
    <property type="evidence" value="ECO:0007669"/>
    <property type="project" value="UniProtKB-EC"/>
</dbReference>
<dbReference type="InterPro" id="IPR011004">
    <property type="entry name" value="Trimer_LpxA-like_sf"/>
</dbReference>
<dbReference type="InterPro" id="IPR010137">
    <property type="entry name" value="Lipid_A_LpxA"/>
</dbReference>
<dbReference type="CDD" id="cd03351">
    <property type="entry name" value="LbH_UDP-GlcNAc_AT"/>
    <property type="match status" value="1"/>
</dbReference>
<keyword evidence="2 8" id="KW-0444">Lipid biosynthesis</keyword>
<evidence type="ECO:0000256" key="3">
    <source>
        <dbReference type="ARBA" id="ARBA00022556"/>
    </source>
</evidence>
<proteinExistence type="inferred from homology"/>
<keyword evidence="6 8" id="KW-0443">Lipid metabolism</keyword>
<comment type="function">
    <text evidence="8">Involved in the biosynthesis of lipid A, a phosphorylated glycolipid that anchors the lipopolysaccharide to the outer membrane of the cell.</text>
</comment>
<dbReference type="Gene3D" id="2.160.10.10">
    <property type="entry name" value="Hexapeptide repeat proteins"/>
    <property type="match status" value="1"/>
</dbReference>
<dbReference type="PIRSF" id="PIRSF000456">
    <property type="entry name" value="UDP-GlcNAc_acltr"/>
    <property type="match status" value="1"/>
</dbReference>
<organism evidence="10 11">
    <name type="scientific">Paraburkholderia edwinii</name>
    <dbReference type="NCBI Taxonomy" id="2861782"/>
    <lineage>
        <taxon>Bacteria</taxon>
        <taxon>Pseudomonadati</taxon>
        <taxon>Pseudomonadota</taxon>
        <taxon>Betaproteobacteria</taxon>
        <taxon>Burkholderiales</taxon>
        <taxon>Burkholderiaceae</taxon>
        <taxon>Paraburkholderia</taxon>
    </lineage>
</organism>
<feature type="domain" description="UDP N-acetylglucosamine O-acyltransferase C-terminal" evidence="9">
    <location>
        <begin position="176"/>
        <end position="261"/>
    </location>
</feature>
<evidence type="ECO:0000259" key="9">
    <source>
        <dbReference type="Pfam" id="PF13720"/>
    </source>
</evidence>
<evidence type="ECO:0000256" key="7">
    <source>
        <dbReference type="ARBA" id="ARBA00023315"/>
    </source>
</evidence>
<dbReference type="PROSITE" id="PS00101">
    <property type="entry name" value="HEXAPEP_TRANSFERASES"/>
    <property type="match status" value="1"/>
</dbReference>
<comment type="similarity">
    <text evidence="8">Belongs to the transferase hexapeptide repeat family. LpxA subfamily.</text>
</comment>
<evidence type="ECO:0000313" key="11">
    <source>
        <dbReference type="Proteomes" id="UP000826462"/>
    </source>
</evidence>
<dbReference type="EC" id="2.3.1.129" evidence="8"/>
<dbReference type="Pfam" id="PF00132">
    <property type="entry name" value="Hexapep"/>
    <property type="match status" value="1"/>
</dbReference>
<evidence type="ECO:0000313" key="10">
    <source>
        <dbReference type="EMBL" id="QYD68224.1"/>
    </source>
</evidence>
<evidence type="ECO:0000256" key="2">
    <source>
        <dbReference type="ARBA" id="ARBA00022516"/>
    </source>
</evidence>
<evidence type="ECO:0000256" key="5">
    <source>
        <dbReference type="ARBA" id="ARBA00022737"/>
    </source>
</evidence>
<protein>
    <recommendedName>
        <fullName evidence="8">Acyl-[acyl-carrier-protein]--UDP-N-acetylglucosamine O-acyltransferase</fullName>
        <shortName evidence="8">UDP-N-acetylglucosamine acyltransferase</shortName>
        <ecNumber evidence="8">2.3.1.129</ecNumber>
    </recommendedName>
</protein>
<dbReference type="PANTHER" id="PTHR43480">
    <property type="entry name" value="ACYL-[ACYL-CARRIER-PROTEIN]--UDP-N-ACETYLGLUCOSAMINE O-ACYLTRANSFERASE"/>
    <property type="match status" value="1"/>
</dbReference>
<comment type="subcellular location">
    <subcellularLocation>
        <location evidence="8">Cytoplasm</location>
    </subcellularLocation>
</comment>
<dbReference type="NCBIfam" id="NF003657">
    <property type="entry name" value="PRK05289.1"/>
    <property type="match status" value="1"/>
</dbReference>
<reference evidence="10 11" key="1">
    <citation type="submission" date="2021-07" db="EMBL/GenBank/DDBJ databases">
        <title>Paraburkholderia edwinii protects Aspergillus sp. from phenazines by acting as a toxin sponge.</title>
        <authorList>
            <person name="Dahlstrom K.M."/>
            <person name="Newman D.K."/>
        </authorList>
    </citation>
    <scope>NUCLEOTIDE SEQUENCE [LARGE SCALE GENOMIC DNA]</scope>
    <source>
        <strain evidence="10 11">Pe01</strain>
    </source>
</reference>
<comment type="pathway">
    <text evidence="8">Glycolipid biosynthesis; lipid IV(A) biosynthesis; lipid IV(A) from (3R)-3-hydroxytetradecanoyl-[acyl-carrier-protein] and UDP-N-acetyl-alpha-D-glucosamine: step 1/6.</text>
</comment>
<dbReference type="InterPro" id="IPR018357">
    <property type="entry name" value="Hexapep_transf_CS"/>
</dbReference>
<dbReference type="InterPro" id="IPR037157">
    <property type="entry name" value="Acetyltransf_C_sf"/>
</dbReference>
<dbReference type="Gene3D" id="1.20.1180.10">
    <property type="entry name" value="Udp N-acetylglucosamine O-acyltransferase, C-terminal domain"/>
    <property type="match status" value="1"/>
</dbReference>
<dbReference type="InterPro" id="IPR029098">
    <property type="entry name" value="Acetyltransf_C"/>
</dbReference>
<keyword evidence="3 8" id="KW-0441">Lipid A biosynthesis</keyword>
<evidence type="ECO:0000256" key="8">
    <source>
        <dbReference type="HAMAP-Rule" id="MF_00387"/>
    </source>
</evidence>
<dbReference type="PANTHER" id="PTHR43480:SF1">
    <property type="entry name" value="ACYL-[ACYL-CARRIER-PROTEIN]--UDP-N-ACETYLGLUCOSAMINE O-ACYLTRANSFERASE, MITOCHONDRIAL-RELATED"/>
    <property type="match status" value="1"/>
</dbReference>
<keyword evidence="4 8" id="KW-0808">Transferase</keyword>
<name>A0ABX8UHF5_9BURK</name>
<keyword evidence="7 8" id="KW-0012">Acyltransferase</keyword>
<dbReference type="HAMAP" id="MF_00387">
    <property type="entry name" value="LpxA"/>
    <property type="match status" value="1"/>
</dbReference>
<keyword evidence="11" id="KW-1185">Reference proteome</keyword>
<dbReference type="RefSeq" id="WP_219797617.1">
    <property type="nucleotide sequence ID" value="NZ_CP080095.1"/>
</dbReference>
<dbReference type="SUPFAM" id="SSF51161">
    <property type="entry name" value="Trimeric LpxA-like enzymes"/>
    <property type="match status" value="1"/>
</dbReference>
<accession>A0ABX8UHF5</accession>
<evidence type="ECO:0000256" key="1">
    <source>
        <dbReference type="ARBA" id="ARBA00022490"/>
    </source>
</evidence>
<dbReference type="Proteomes" id="UP000826462">
    <property type="component" value="Chromosome 1"/>
</dbReference>
<dbReference type="InterPro" id="IPR001451">
    <property type="entry name" value="Hexapep"/>
</dbReference>
<evidence type="ECO:0000256" key="4">
    <source>
        <dbReference type="ARBA" id="ARBA00022679"/>
    </source>
</evidence>
<sequence>MSRIHPTALIEAGAQLDESVDVGPYSVIGAHVTIGARSTVGSHSVIEGHTTIGEDNHIGHYASVGDRPQDMKYRDEPTRLVIGNRNTIREFTTIHTGTVQDAGVTTIGDDNWIMAYVHIGHDCRIGHHVTLSSNAQMAGHVTIGDYALIGEMSGVHQFVRIGTHAVLGASTALGQDVPPYVIAGGNRIVEPHGINVEGLRRHGFPAGSISVLRTAYRVLYEDGLSLEEAKVQLKKLGSAGGEGDVPVQTLLAFVEASQRGILR</sequence>
<comment type="subunit">
    <text evidence="8">Homotrimer.</text>
</comment>
<evidence type="ECO:0000256" key="6">
    <source>
        <dbReference type="ARBA" id="ARBA00023098"/>
    </source>
</evidence>
<comment type="catalytic activity">
    <reaction evidence="8">
        <text>a (3R)-hydroxyacyl-[ACP] + UDP-N-acetyl-alpha-D-glucosamine = a UDP-3-O-[(3R)-3-hydroxyacyl]-N-acetyl-alpha-D-glucosamine + holo-[ACP]</text>
        <dbReference type="Rhea" id="RHEA:67812"/>
        <dbReference type="Rhea" id="RHEA-COMP:9685"/>
        <dbReference type="Rhea" id="RHEA-COMP:9945"/>
        <dbReference type="ChEBI" id="CHEBI:57705"/>
        <dbReference type="ChEBI" id="CHEBI:64479"/>
        <dbReference type="ChEBI" id="CHEBI:78827"/>
        <dbReference type="ChEBI" id="CHEBI:173225"/>
        <dbReference type="EC" id="2.3.1.129"/>
    </reaction>
</comment>
<dbReference type="EMBL" id="CP080095">
    <property type="protein sequence ID" value="QYD68224.1"/>
    <property type="molecule type" value="Genomic_DNA"/>
</dbReference>
<keyword evidence="1 8" id="KW-0963">Cytoplasm</keyword>